<dbReference type="EMBL" id="CH476733">
    <property type="protein sequence ID" value="EIE77709.1"/>
    <property type="molecule type" value="Genomic_DNA"/>
</dbReference>
<dbReference type="AlphaFoldDB" id="I1BNC9"/>
<dbReference type="VEuPathDB" id="FungiDB:RO3G_02413"/>
<organism evidence="1 2">
    <name type="scientific">Rhizopus delemar (strain RA 99-880 / ATCC MYA-4621 / FGSC 9543 / NRRL 43880)</name>
    <name type="common">Mucormycosis agent</name>
    <name type="synonym">Rhizopus arrhizus var. delemar</name>
    <dbReference type="NCBI Taxonomy" id="246409"/>
    <lineage>
        <taxon>Eukaryota</taxon>
        <taxon>Fungi</taxon>
        <taxon>Fungi incertae sedis</taxon>
        <taxon>Mucoromycota</taxon>
        <taxon>Mucoromycotina</taxon>
        <taxon>Mucoromycetes</taxon>
        <taxon>Mucorales</taxon>
        <taxon>Mucorineae</taxon>
        <taxon>Rhizopodaceae</taxon>
        <taxon>Rhizopus</taxon>
    </lineage>
</organism>
<protein>
    <submittedName>
        <fullName evidence="1">Uncharacterized protein</fullName>
    </submittedName>
</protein>
<gene>
    <name evidence="1" type="ORF">RO3G_02413</name>
</gene>
<dbReference type="InParanoid" id="I1BNC9"/>
<evidence type="ECO:0000313" key="2">
    <source>
        <dbReference type="Proteomes" id="UP000009138"/>
    </source>
</evidence>
<dbReference type="Proteomes" id="UP000009138">
    <property type="component" value="Unassembled WGS sequence"/>
</dbReference>
<name>I1BNC9_RHIO9</name>
<evidence type="ECO:0000313" key="1">
    <source>
        <dbReference type="EMBL" id="EIE77709.1"/>
    </source>
</evidence>
<reference evidence="1 2" key="1">
    <citation type="journal article" date="2009" name="PLoS Genet.">
        <title>Genomic analysis of the basal lineage fungus Rhizopus oryzae reveals a whole-genome duplication.</title>
        <authorList>
            <person name="Ma L.-J."/>
            <person name="Ibrahim A.S."/>
            <person name="Skory C."/>
            <person name="Grabherr M.G."/>
            <person name="Burger G."/>
            <person name="Butler M."/>
            <person name="Elias M."/>
            <person name="Idnurm A."/>
            <person name="Lang B.F."/>
            <person name="Sone T."/>
            <person name="Abe A."/>
            <person name="Calvo S.E."/>
            <person name="Corrochano L.M."/>
            <person name="Engels R."/>
            <person name="Fu J."/>
            <person name="Hansberg W."/>
            <person name="Kim J.-M."/>
            <person name="Kodira C.D."/>
            <person name="Koehrsen M.J."/>
            <person name="Liu B."/>
            <person name="Miranda-Saavedra D."/>
            <person name="O'Leary S."/>
            <person name="Ortiz-Castellanos L."/>
            <person name="Poulter R."/>
            <person name="Rodriguez-Romero J."/>
            <person name="Ruiz-Herrera J."/>
            <person name="Shen Y.-Q."/>
            <person name="Zeng Q."/>
            <person name="Galagan J."/>
            <person name="Birren B.W."/>
            <person name="Cuomo C.A."/>
            <person name="Wickes B.L."/>
        </authorList>
    </citation>
    <scope>NUCLEOTIDE SEQUENCE [LARGE SCALE GENOMIC DNA]</scope>
    <source>
        <strain evidence="2">RA 99-880 / ATCC MYA-4621 / FGSC 9543 / NRRL 43880</strain>
    </source>
</reference>
<keyword evidence="2" id="KW-1185">Reference proteome</keyword>
<dbReference type="GeneID" id="93609385"/>
<dbReference type="RefSeq" id="XP_067513105.1">
    <property type="nucleotide sequence ID" value="XM_067657004.1"/>
</dbReference>
<sequence>MLQEDDASCHTESAYLVGSKDKKRDDEVRIVVWAKNENSDKYLCISRLRYQIFVKSF</sequence>
<proteinExistence type="predicted"/>
<accession>I1BNC9</accession>